<feature type="region of interest" description="Disordered" evidence="2">
    <location>
        <begin position="1"/>
        <end position="37"/>
    </location>
</feature>
<dbReference type="Proteomes" id="UP000559027">
    <property type="component" value="Unassembled WGS sequence"/>
</dbReference>
<accession>A0A8H5G1W1</accession>
<protein>
    <submittedName>
        <fullName evidence="3">Uncharacterized protein</fullName>
    </submittedName>
</protein>
<keyword evidence="1" id="KW-0175">Coiled coil</keyword>
<feature type="coiled-coil region" evidence="1">
    <location>
        <begin position="82"/>
        <end position="172"/>
    </location>
</feature>
<sequence>MLVRSKTTCNATPIPQSAGPVDGSNSVLDPSRGAAQPFPDINSLNTAASGIPQVEPVIPVVESTIEQSEISSSRYSGQRPSQEGLLQQLPQLQQRLQNMKQHVQTLIPRMEKLEIQGLSEQLRERLGQLRQFLEKQREQLKSRIDLLDAESKFELQQRLQAIRREIQEFNEQFASQAPALRAIITAIMQQIKTELGNELLNLTG</sequence>
<proteinExistence type="predicted"/>
<dbReference type="AlphaFoldDB" id="A0A8H5G1W1"/>
<keyword evidence="4" id="KW-1185">Reference proteome</keyword>
<evidence type="ECO:0000313" key="3">
    <source>
        <dbReference type="EMBL" id="KAF5356817.1"/>
    </source>
</evidence>
<dbReference type="EMBL" id="JAACJO010000006">
    <property type="protein sequence ID" value="KAF5356817.1"/>
    <property type="molecule type" value="Genomic_DNA"/>
</dbReference>
<gene>
    <name evidence="3" type="ORF">D9756_006826</name>
</gene>
<reference evidence="3 4" key="1">
    <citation type="journal article" date="2020" name="ISME J.">
        <title>Uncovering the hidden diversity of litter-decomposition mechanisms in mushroom-forming fungi.</title>
        <authorList>
            <person name="Floudas D."/>
            <person name="Bentzer J."/>
            <person name="Ahren D."/>
            <person name="Johansson T."/>
            <person name="Persson P."/>
            <person name="Tunlid A."/>
        </authorList>
    </citation>
    <scope>NUCLEOTIDE SEQUENCE [LARGE SCALE GENOMIC DNA]</scope>
    <source>
        <strain evidence="3 4">CBS 146.42</strain>
    </source>
</reference>
<evidence type="ECO:0000256" key="2">
    <source>
        <dbReference type="SAM" id="MobiDB-lite"/>
    </source>
</evidence>
<evidence type="ECO:0000256" key="1">
    <source>
        <dbReference type="SAM" id="Coils"/>
    </source>
</evidence>
<feature type="compositionally biased region" description="Polar residues" evidence="2">
    <location>
        <begin position="1"/>
        <end position="15"/>
    </location>
</feature>
<comment type="caution">
    <text evidence="3">The sequence shown here is derived from an EMBL/GenBank/DDBJ whole genome shotgun (WGS) entry which is preliminary data.</text>
</comment>
<evidence type="ECO:0000313" key="4">
    <source>
        <dbReference type="Proteomes" id="UP000559027"/>
    </source>
</evidence>
<name>A0A8H5G1W1_9AGAR</name>
<dbReference type="SUPFAM" id="SSF46966">
    <property type="entry name" value="Spectrin repeat"/>
    <property type="match status" value="1"/>
</dbReference>
<organism evidence="3 4">
    <name type="scientific">Leucocoprinus leucothites</name>
    <dbReference type="NCBI Taxonomy" id="201217"/>
    <lineage>
        <taxon>Eukaryota</taxon>
        <taxon>Fungi</taxon>
        <taxon>Dikarya</taxon>
        <taxon>Basidiomycota</taxon>
        <taxon>Agaricomycotina</taxon>
        <taxon>Agaricomycetes</taxon>
        <taxon>Agaricomycetidae</taxon>
        <taxon>Agaricales</taxon>
        <taxon>Agaricineae</taxon>
        <taxon>Agaricaceae</taxon>
        <taxon>Leucocoprinus</taxon>
    </lineage>
</organism>